<dbReference type="EMBL" id="FQ311440">
    <property type="protein sequence ID" value="CBQ70058.1"/>
    <property type="molecule type" value="Genomic_DNA"/>
</dbReference>
<accession>E6ZS51</accession>
<feature type="compositionally biased region" description="Low complexity" evidence="1">
    <location>
        <begin position="750"/>
        <end position="763"/>
    </location>
</feature>
<feature type="compositionally biased region" description="Low complexity" evidence="1">
    <location>
        <begin position="1008"/>
        <end position="1023"/>
    </location>
</feature>
<proteinExistence type="predicted"/>
<dbReference type="VEuPathDB" id="FungiDB:sr10032"/>
<feature type="compositionally biased region" description="Basic and acidic residues" evidence="1">
    <location>
        <begin position="584"/>
        <end position="597"/>
    </location>
</feature>
<feature type="compositionally biased region" description="Acidic residues" evidence="1">
    <location>
        <begin position="514"/>
        <end position="525"/>
    </location>
</feature>
<feature type="compositionally biased region" description="Polar residues" evidence="1">
    <location>
        <begin position="137"/>
        <end position="150"/>
    </location>
</feature>
<feature type="compositionally biased region" description="Polar residues" evidence="1">
    <location>
        <begin position="1044"/>
        <end position="1054"/>
    </location>
</feature>
<feature type="compositionally biased region" description="Basic and acidic residues" evidence="1">
    <location>
        <begin position="606"/>
        <end position="615"/>
    </location>
</feature>
<name>E6ZS51_SPORE</name>
<feature type="compositionally biased region" description="Low complexity" evidence="1">
    <location>
        <begin position="151"/>
        <end position="171"/>
    </location>
</feature>
<feature type="compositionally biased region" description="Basic and acidic residues" evidence="1">
    <location>
        <begin position="85"/>
        <end position="97"/>
    </location>
</feature>
<feature type="compositionally biased region" description="Low complexity" evidence="1">
    <location>
        <begin position="19"/>
        <end position="44"/>
    </location>
</feature>
<sequence length="1606" mass="170550">MARLSSSQPLTSRTSADANRAGSSRNPPSPSSSSSNARASNSAQRAEDDEDAARRERRRRRREQEAYHVKGWENLFRGDGSKPVFAHDPKPSRRNRADPSSSQPASTSRERTHASSSQPLARARRDSSSSTRQTQSPIKASSSVTTSSQQLPPSTAPARSSSTASHATTSRLSKRKATSPSSQSSPSKKARAPTSSRRQPTPEASAQDSSDDGFEITGVSGPAANRASTNEAPAPTVKASPSPTRALKASQPTRSTALRRSASRSPSAGHPSPAPPRWSADNERPSPTSGPASRASSHPRASRAPSSTSSTGPAKLTPEDIEALREVAYDAFIQGVSLPDHICQVVRDYLDMLSANHADRPKVEQFQKRLAHLGPQLTIQYLRQVMPTLPPRLAKRFGPALKAYIRYLRSEGNDDQDSADQSVDSILALDPTTAASIEALASTAAVDSEGASGHVEAAQSPAEVSAATSPSPPAVQETEQQGPARAAVTDPISAASDQAPQQEADQCSSTSADVEAEPMDVDSTNDPDTAPAPARTAEPDAAGASHDSAADSAGSPQAFGTPPEQTPEGEEEDEVNGSSQPEPQEPRMLDESRHSEAPEDQSQQSELHEQPDREASAQSEDEEAHESEHESPQLDQQSQDVDEHEEEEDELVDELDDDQHNDSIAGHQAQDVAGPAATHGVAASTPPAENLEQDARPQEGENEAQAVSDTKLSNSSHTNSDAPLDRSVDASDQPTGTADANVETSEVQDADSPIASSPAAPQSTESNDAQVEGAEQAGPGEQAGEQQASPQHSDGDQDTAVAANAATDDEEAEETLPNAPDSNDAPAPTEGLLNEDTVDDLEPPADPDAARVATAVEAVEQALAAESDVHPVEGIDESILASGAATAAEPPMQEYAQTPAPMPEQTAASDASSPHAAASEPRTVATPSLPSRSNSVEADSEAQEATPETGGDAVLGTSHGQTEAQPAVETEAPQQVASATAAAPAAATRASTVPADIVAVSDLTASAAAEEAPAQAEHASEPPVETGTALQDDPAGVASRNLERASSQATSDCTTVARPKRSIDDRMKSMLKDLSHVTGRRSSYRTIQKWKLLRAGFGTRQTIQDLVEHWQDPKKMIPWTCLQELGPAIFHKNAHKHMHVSMHELTDRISSTRSVQHLSGKLPERVMTRALMEFPRIPHMLHCWNEEKNKYFATRGLPQPTDTKPEFRFADEQRTGDNGPRLLGVPDASSRAAQSRGSPLAAPAMTQSAGPSNTVQSSNTNALAPLASYISGPTQQVAAAAAPPPLSAAAVPPRMPTQLNPQQLIAANMAQIATTMAPAYNAQQVAVMPSGAVRPVPLQQHVFRQAAPQQHVQSQAAPPRAQQQQQQQQPMSDNARRAAMIKEATERVFSGLVADCLSFAEHVTGSAASATFADKHFSEADVLSVLTFVADTYKNEAEEARKAGVRVLKALERLSKVMRVHEVGMEMLKMTQMLFRVKMCLNDAAIEALRRTGMASTEHWCEHLNAAPKWSGLKQYLLQDEQGLGMLSRAESHMLLRKQVDRLNKRLEATLEKMISMDEVVGPRLGDGADAQDVAEQDQIRSECDQIGRICCKHVVGILVGDSEGQ</sequence>
<feature type="compositionally biased region" description="Low complexity" evidence="1">
    <location>
        <begin position="907"/>
        <end position="919"/>
    </location>
</feature>
<feature type="compositionally biased region" description="Polar residues" evidence="1">
    <location>
        <begin position="925"/>
        <end position="937"/>
    </location>
</feature>
<feature type="compositionally biased region" description="Polar residues" evidence="1">
    <location>
        <begin position="495"/>
        <end position="512"/>
    </location>
</feature>
<feature type="compositionally biased region" description="Basic and acidic residues" evidence="1">
    <location>
        <begin position="62"/>
        <end position="71"/>
    </location>
</feature>
<feature type="compositionally biased region" description="Low complexity" evidence="1">
    <location>
        <begin position="972"/>
        <end position="993"/>
    </location>
</feature>
<gene>
    <name evidence="2" type="ORF">sr10032</name>
</gene>
<feature type="compositionally biased region" description="Polar residues" evidence="1">
    <location>
        <begin position="1"/>
        <end position="17"/>
    </location>
</feature>
<feature type="compositionally biased region" description="Low complexity" evidence="1">
    <location>
        <begin position="526"/>
        <end position="563"/>
    </location>
</feature>
<feature type="compositionally biased region" description="Polar residues" evidence="1">
    <location>
        <begin position="730"/>
        <end position="747"/>
    </location>
</feature>
<protein>
    <submittedName>
        <fullName evidence="2">Uncharacterized protein</fullName>
    </submittedName>
</protein>
<feature type="compositionally biased region" description="Polar residues" evidence="1">
    <location>
        <begin position="705"/>
        <end position="721"/>
    </location>
</feature>
<feature type="compositionally biased region" description="Polar residues" evidence="1">
    <location>
        <begin position="1245"/>
        <end position="1259"/>
    </location>
</feature>
<feature type="compositionally biased region" description="Low complexity" evidence="1">
    <location>
        <begin position="850"/>
        <end position="866"/>
    </location>
</feature>
<feature type="compositionally biased region" description="Low complexity" evidence="1">
    <location>
        <begin position="178"/>
        <end position="187"/>
    </location>
</feature>
<dbReference type="eggNOG" id="ENOG502QQEE">
    <property type="taxonomic scope" value="Eukaryota"/>
</dbReference>
<feature type="region of interest" description="Disordered" evidence="1">
    <location>
        <begin position="451"/>
        <end position="993"/>
    </location>
</feature>
<feature type="compositionally biased region" description="Acidic residues" evidence="1">
    <location>
        <begin position="640"/>
        <end position="659"/>
    </location>
</feature>
<dbReference type="HOGENOM" id="CLU_253303_0_0_1"/>
<feature type="compositionally biased region" description="Low complexity" evidence="1">
    <location>
        <begin position="815"/>
        <end position="828"/>
    </location>
</feature>
<evidence type="ECO:0000256" key="1">
    <source>
        <dbReference type="SAM" id="MobiDB-lite"/>
    </source>
</evidence>
<feature type="region of interest" description="Disordered" evidence="1">
    <location>
        <begin position="1346"/>
        <end position="1377"/>
    </location>
</feature>
<feature type="compositionally biased region" description="Polar residues" evidence="1">
    <location>
        <begin position="98"/>
        <end position="107"/>
    </location>
</feature>
<feature type="compositionally biased region" description="Polar residues" evidence="1">
    <location>
        <begin position="194"/>
        <end position="208"/>
    </location>
</feature>
<evidence type="ECO:0000313" key="3">
    <source>
        <dbReference type="Proteomes" id="UP000008867"/>
    </source>
</evidence>
<feature type="compositionally biased region" description="Low complexity" evidence="1">
    <location>
        <begin position="1353"/>
        <end position="1370"/>
    </location>
</feature>
<feature type="compositionally biased region" description="Low complexity" evidence="1">
    <location>
        <begin position="252"/>
        <end position="271"/>
    </location>
</feature>
<evidence type="ECO:0000313" key="2">
    <source>
        <dbReference type="EMBL" id="CBQ70058.1"/>
    </source>
</evidence>
<feature type="compositionally biased region" description="Acidic residues" evidence="1">
    <location>
        <begin position="836"/>
        <end position="845"/>
    </location>
</feature>
<feature type="region of interest" description="Disordered" evidence="1">
    <location>
        <begin position="1008"/>
        <end position="1063"/>
    </location>
</feature>
<organism evidence="2 3">
    <name type="scientific">Sporisorium reilianum (strain SRZ2)</name>
    <name type="common">Maize head smut fungus</name>
    <dbReference type="NCBI Taxonomy" id="999809"/>
    <lineage>
        <taxon>Eukaryota</taxon>
        <taxon>Fungi</taxon>
        <taxon>Dikarya</taxon>
        <taxon>Basidiomycota</taxon>
        <taxon>Ustilaginomycotina</taxon>
        <taxon>Ustilaginomycetes</taxon>
        <taxon>Ustilaginales</taxon>
        <taxon>Ustilaginaceae</taxon>
        <taxon>Sporisorium</taxon>
    </lineage>
</organism>
<keyword evidence="3" id="KW-1185">Reference proteome</keyword>
<dbReference type="Proteomes" id="UP000008867">
    <property type="component" value="Chromosome 19"/>
</dbReference>
<dbReference type="OrthoDB" id="2556774at2759"/>
<reference evidence="2 3" key="1">
    <citation type="journal article" date="2010" name="Science">
        <title>Pathogenicity determinants in smut fungi revealed by genome comparison.</title>
        <authorList>
            <person name="Schirawski J."/>
            <person name="Mannhaupt G."/>
            <person name="Muench K."/>
            <person name="Brefort T."/>
            <person name="Schipper K."/>
            <person name="Doehlemann G."/>
            <person name="Di Stasio M."/>
            <person name="Roessel N."/>
            <person name="Mendoza-Mendoza A."/>
            <person name="Pester D."/>
            <person name="Mueller O."/>
            <person name="Winterberg B."/>
            <person name="Meyer E."/>
            <person name="Ghareeb H."/>
            <person name="Wollenberg T."/>
            <person name="Muensterkoetter M."/>
            <person name="Wong P."/>
            <person name="Walter M."/>
            <person name="Stukenbrock E."/>
            <person name="Gueldener U."/>
            <person name="Kahmann R."/>
        </authorList>
    </citation>
    <scope>NUCLEOTIDE SEQUENCE [LARGE SCALE GENOMIC DNA]</scope>
    <source>
        <strain evidence="3">SRZ2</strain>
    </source>
</reference>
<feature type="compositionally biased region" description="Low complexity" evidence="1">
    <location>
        <begin position="772"/>
        <end position="788"/>
    </location>
</feature>
<feature type="region of interest" description="Disordered" evidence="1">
    <location>
        <begin position="1211"/>
        <end position="1259"/>
    </location>
</feature>
<feature type="region of interest" description="Disordered" evidence="1">
    <location>
        <begin position="1"/>
        <end position="316"/>
    </location>
</feature>
<feature type="compositionally biased region" description="Low complexity" evidence="1">
    <location>
        <begin position="289"/>
        <end position="314"/>
    </location>
</feature>